<dbReference type="OrthoDB" id="5374349at2759"/>
<dbReference type="eggNOG" id="ENOG502SBWH">
    <property type="taxonomic scope" value="Eukaryota"/>
</dbReference>
<dbReference type="EMBL" id="KB644411">
    <property type="protein sequence ID" value="EPS28785.1"/>
    <property type="molecule type" value="Genomic_DNA"/>
</dbReference>
<feature type="region of interest" description="Disordered" evidence="1">
    <location>
        <begin position="16"/>
        <end position="121"/>
    </location>
</feature>
<feature type="compositionally biased region" description="Polar residues" evidence="1">
    <location>
        <begin position="231"/>
        <end position="243"/>
    </location>
</feature>
<evidence type="ECO:0008006" key="4">
    <source>
        <dbReference type="Google" id="ProtNLM"/>
    </source>
</evidence>
<dbReference type="HOGENOM" id="CLU_058466_0_0_1"/>
<protein>
    <recommendedName>
        <fullName evidence="4">RRM domain-containing protein</fullName>
    </recommendedName>
</protein>
<evidence type="ECO:0000313" key="3">
    <source>
        <dbReference type="Proteomes" id="UP000019376"/>
    </source>
</evidence>
<organism evidence="2 3">
    <name type="scientific">Penicillium oxalicum (strain 114-2 / CGMCC 5302)</name>
    <name type="common">Penicillium decumbens</name>
    <dbReference type="NCBI Taxonomy" id="933388"/>
    <lineage>
        <taxon>Eukaryota</taxon>
        <taxon>Fungi</taxon>
        <taxon>Dikarya</taxon>
        <taxon>Ascomycota</taxon>
        <taxon>Pezizomycotina</taxon>
        <taxon>Eurotiomycetes</taxon>
        <taxon>Eurotiomycetidae</taxon>
        <taxon>Eurotiales</taxon>
        <taxon>Aspergillaceae</taxon>
        <taxon>Penicillium</taxon>
    </lineage>
</organism>
<keyword evidence="3" id="KW-1185">Reference proteome</keyword>
<evidence type="ECO:0000313" key="2">
    <source>
        <dbReference type="EMBL" id="EPS28785.1"/>
    </source>
</evidence>
<accession>S7ZDQ8</accession>
<reference evidence="2 3" key="1">
    <citation type="journal article" date="2013" name="PLoS ONE">
        <title>Genomic and secretomic analyses reveal unique features of the lignocellulolytic enzyme system of Penicillium decumbens.</title>
        <authorList>
            <person name="Liu G."/>
            <person name="Zhang L."/>
            <person name="Wei X."/>
            <person name="Zou G."/>
            <person name="Qin Y."/>
            <person name="Ma L."/>
            <person name="Li J."/>
            <person name="Zheng H."/>
            <person name="Wang S."/>
            <person name="Wang C."/>
            <person name="Xun L."/>
            <person name="Zhao G.-P."/>
            <person name="Zhou Z."/>
            <person name="Qu Y."/>
        </authorList>
    </citation>
    <scope>NUCLEOTIDE SEQUENCE [LARGE SCALE GENOMIC DNA]</scope>
    <source>
        <strain evidence="3">114-2 / CGMCC 5302</strain>
    </source>
</reference>
<evidence type="ECO:0000256" key="1">
    <source>
        <dbReference type="SAM" id="MobiDB-lite"/>
    </source>
</evidence>
<feature type="compositionally biased region" description="Polar residues" evidence="1">
    <location>
        <begin position="272"/>
        <end position="283"/>
    </location>
</feature>
<dbReference type="AlphaFoldDB" id="S7ZDQ8"/>
<feature type="compositionally biased region" description="Polar residues" evidence="1">
    <location>
        <begin position="84"/>
        <end position="97"/>
    </location>
</feature>
<feature type="compositionally biased region" description="Polar residues" evidence="1">
    <location>
        <begin position="107"/>
        <end position="121"/>
    </location>
</feature>
<name>S7ZDQ8_PENO1</name>
<gene>
    <name evidence="2" type="ORF">PDE_03731</name>
</gene>
<sequence length="304" mass="32951">MAKKQQQPQAAVAFDAIIQNDRRKKQNEQLASQILGKNRIEKGRRASAPGPGQISKTSSKPGSLASRIGAPKSLTHGIDVKRSASVSARPNQTNNKITKPKPAPVPAQSTRKTANSSNQRRVNVERLQAAIESSNNQAALRSAPAGISIKGLSGPFVVVGSNFAPGTTAADIQSAIEPISGPMLTCRVTSHLPSVTAEFAFAERWSAENAVANFHNQRADGRLLSVKLQPPGTQISTPGTSFNALREQADRERRTRRAEPQLQDGRYGFDESGSTLDTDTGLYSDQMVVDPPQQKTRNWRRNRR</sequence>
<feature type="compositionally biased region" description="Basic and acidic residues" evidence="1">
    <location>
        <begin position="247"/>
        <end position="259"/>
    </location>
</feature>
<dbReference type="Proteomes" id="UP000019376">
    <property type="component" value="Unassembled WGS sequence"/>
</dbReference>
<dbReference type="STRING" id="933388.S7ZDQ8"/>
<feature type="region of interest" description="Disordered" evidence="1">
    <location>
        <begin position="231"/>
        <end position="304"/>
    </location>
</feature>
<proteinExistence type="predicted"/>
<dbReference type="PhylomeDB" id="S7ZDQ8"/>